<dbReference type="Proteomes" id="UP001156641">
    <property type="component" value="Unassembled WGS sequence"/>
</dbReference>
<dbReference type="EMBL" id="BSOS01000098">
    <property type="protein sequence ID" value="GLR68859.1"/>
    <property type="molecule type" value="Genomic_DNA"/>
</dbReference>
<comment type="caution">
    <text evidence="3">The sequence shown here is derived from an EMBL/GenBank/DDBJ whole genome shotgun (WGS) entry which is preliminary data.</text>
</comment>
<gene>
    <name evidence="3" type="primary">rpfN_2</name>
    <name evidence="3" type="ORF">GCM10010909_35410</name>
</gene>
<protein>
    <submittedName>
        <fullName evidence="3">Porin</fullName>
    </submittedName>
</protein>
<keyword evidence="2" id="KW-0732">Signal</keyword>
<dbReference type="RefSeq" id="WP_284259720.1">
    <property type="nucleotide sequence ID" value="NZ_BSOS01000098.1"/>
</dbReference>
<sequence length="449" mass="48620">MHIQTIPRGRKRWFASIAGCCGLIFSGAAHAQTTDAPPVVQLGQTLAAKGIYLNANYFGEFATNPSGGVKQGSAYADQAAFGADADLQKLVGWQGGTLHLELTNRDGRDLANDTINNSVAAQQIYGGGQTYNLTTLTLEQKLLNGMLDITAGRTELDQLTLNDPIYCHFQSNAFCGQPDIMGKIINASFWPVSVWAGKVVISPVRDWSLEIGVADHDPKDSASPHHGFDFSTTNSNGVEIPIELDYKTSFADDNYPRRYDVGAVFDRTAYSYAQYDAKTNTLGSGNGYGRTMVYVQAKQMVYRPDMNSDRGLTVFGAAVFGPDAHQSADYNLTAGAVYQGPLASRPADSLGIAVGDLHYRSNFIDQLYAYRTNTLGGSGRPASNLIMAEIDYDAYLTPYLDVMPNLQYIVHPDGLGAQAYPGHNLNDAFVVGLQFNLNVGKFIGLPSED</sequence>
<proteinExistence type="inferred from homology"/>
<feature type="signal peptide" evidence="2">
    <location>
        <begin position="1"/>
        <end position="31"/>
    </location>
</feature>
<dbReference type="Pfam" id="PF04966">
    <property type="entry name" value="OprB"/>
    <property type="match status" value="1"/>
</dbReference>
<feature type="chain" id="PRO_5044988793" evidence="2">
    <location>
        <begin position="32"/>
        <end position="449"/>
    </location>
</feature>
<dbReference type="InterPro" id="IPR007049">
    <property type="entry name" value="Carb-sel_porin_OprB"/>
</dbReference>
<dbReference type="Gene3D" id="2.40.160.180">
    <property type="entry name" value="Carbohydrate-selective porin OprB"/>
    <property type="match status" value="1"/>
</dbReference>
<evidence type="ECO:0000256" key="1">
    <source>
        <dbReference type="ARBA" id="ARBA00008769"/>
    </source>
</evidence>
<dbReference type="InterPro" id="IPR052932">
    <property type="entry name" value="OprB_Porin"/>
</dbReference>
<accession>A0ABQ6A8N8</accession>
<evidence type="ECO:0000313" key="3">
    <source>
        <dbReference type="EMBL" id="GLR68859.1"/>
    </source>
</evidence>
<evidence type="ECO:0000313" key="4">
    <source>
        <dbReference type="Proteomes" id="UP001156641"/>
    </source>
</evidence>
<name>A0ABQ6A8N8_9PROT</name>
<evidence type="ECO:0000256" key="2">
    <source>
        <dbReference type="RuleBase" id="RU363072"/>
    </source>
</evidence>
<dbReference type="PANTHER" id="PTHR37944:SF1">
    <property type="entry name" value="PORIN B"/>
    <property type="match status" value="1"/>
</dbReference>
<keyword evidence="4" id="KW-1185">Reference proteome</keyword>
<dbReference type="PANTHER" id="PTHR37944">
    <property type="entry name" value="PORIN B"/>
    <property type="match status" value="1"/>
</dbReference>
<dbReference type="InterPro" id="IPR038673">
    <property type="entry name" value="OprB_sf"/>
</dbReference>
<comment type="similarity">
    <text evidence="1 2">Belongs to the OprB family.</text>
</comment>
<reference evidence="4" key="1">
    <citation type="journal article" date="2019" name="Int. J. Syst. Evol. Microbiol.">
        <title>The Global Catalogue of Microorganisms (GCM) 10K type strain sequencing project: providing services to taxonomists for standard genome sequencing and annotation.</title>
        <authorList>
            <consortium name="The Broad Institute Genomics Platform"/>
            <consortium name="The Broad Institute Genome Sequencing Center for Infectious Disease"/>
            <person name="Wu L."/>
            <person name="Ma J."/>
        </authorList>
    </citation>
    <scope>NUCLEOTIDE SEQUENCE [LARGE SCALE GENOMIC DNA]</scope>
    <source>
        <strain evidence="4">NBRC 112502</strain>
    </source>
</reference>
<organism evidence="3 4">
    <name type="scientific">Acidocella aquatica</name>
    <dbReference type="NCBI Taxonomy" id="1922313"/>
    <lineage>
        <taxon>Bacteria</taxon>
        <taxon>Pseudomonadati</taxon>
        <taxon>Pseudomonadota</taxon>
        <taxon>Alphaproteobacteria</taxon>
        <taxon>Acetobacterales</taxon>
        <taxon>Acidocellaceae</taxon>
        <taxon>Acidocella</taxon>
    </lineage>
</organism>